<proteinExistence type="inferred from homology"/>
<dbReference type="Proteomes" id="UP000464577">
    <property type="component" value="Chromosome"/>
</dbReference>
<dbReference type="Pfam" id="PF25137">
    <property type="entry name" value="ADH_Fe_C"/>
    <property type="match status" value="1"/>
</dbReference>
<dbReference type="InterPro" id="IPR001670">
    <property type="entry name" value="ADH_Fe/GldA"/>
</dbReference>
<dbReference type="Pfam" id="PF00465">
    <property type="entry name" value="Fe-ADH"/>
    <property type="match status" value="1"/>
</dbReference>
<sequence length="385" mass="41360">MSYLFNAPQTIIHGAGARHELLSQLARIGARRVFFVTDPFINGTGLVQTLAEPLRQAGLAVAVFSAVQPDPTVQNVLDGLAELNKYEADVVVAVGGGSSIDAAKAIAVMQTNEAPLHQYIGYHKIPNEGLPLIAIPTTAGTGSEATKVTVITDTERNVKMMILDAHLMPTIALVDYELTLSMPQTLTAHVGVDTLTHGIEAYVSQKANLLSDPLALSCINLVSMHLQTAWQEPMNRKAREGMAMAACLGGMAFTNSSVCLVHGMSRPLGAQFHLAHGLSNAILLPVVTRFSVPGAIERYATIARTMGQVVNESDEAACNALLAYLDQQNQLLKIPRLRDCKGIDQLVFEHLLEKMATDALASGSPQNNPIVPTPNEIIALYQQVW</sequence>
<dbReference type="GO" id="GO:0004022">
    <property type="term" value="F:alcohol dehydrogenase (NAD+) activity"/>
    <property type="evidence" value="ECO:0007669"/>
    <property type="project" value="TreeGrafter"/>
</dbReference>
<dbReference type="EMBL" id="CP045997">
    <property type="protein sequence ID" value="QHW00114.1"/>
    <property type="molecule type" value="Genomic_DNA"/>
</dbReference>
<feature type="domain" description="Fe-containing alcohol dehydrogenase-like C-terminal" evidence="4">
    <location>
        <begin position="187"/>
        <end position="384"/>
    </location>
</feature>
<dbReference type="InterPro" id="IPR039697">
    <property type="entry name" value="Alcohol_dehydrogenase_Fe"/>
</dbReference>
<evidence type="ECO:0000259" key="3">
    <source>
        <dbReference type="Pfam" id="PF00465"/>
    </source>
</evidence>
<gene>
    <name evidence="5" type="ORF">GJR95_36105</name>
</gene>
<dbReference type="RefSeq" id="WP_162390505.1">
    <property type="nucleotide sequence ID" value="NZ_CP045997.1"/>
</dbReference>
<evidence type="ECO:0000313" key="6">
    <source>
        <dbReference type="Proteomes" id="UP000464577"/>
    </source>
</evidence>
<dbReference type="AlphaFoldDB" id="A0A6P1W3X1"/>
<dbReference type="FunFam" id="1.20.1090.10:FF:000001">
    <property type="entry name" value="Aldehyde-alcohol dehydrogenase"/>
    <property type="match status" value="1"/>
</dbReference>
<dbReference type="PANTHER" id="PTHR11496:SF102">
    <property type="entry name" value="ALCOHOL DEHYDROGENASE 4"/>
    <property type="match status" value="1"/>
</dbReference>
<dbReference type="KEGG" id="senf:GJR95_36105"/>
<protein>
    <submittedName>
        <fullName evidence="5">Iron-containing alcohol dehydrogenase</fullName>
    </submittedName>
</protein>
<evidence type="ECO:0000256" key="2">
    <source>
        <dbReference type="ARBA" id="ARBA00023002"/>
    </source>
</evidence>
<dbReference type="GO" id="GO:0046872">
    <property type="term" value="F:metal ion binding"/>
    <property type="evidence" value="ECO:0007669"/>
    <property type="project" value="InterPro"/>
</dbReference>
<accession>A0A6P1W3X1</accession>
<dbReference type="CDD" id="cd08194">
    <property type="entry name" value="Fe-ADH-like"/>
    <property type="match status" value="1"/>
</dbReference>
<dbReference type="SUPFAM" id="SSF56796">
    <property type="entry name" value="Dehydroquinate synthase-like"/>
    <property type="match status" value="1"/>
</dbReference>
<dbReference type="Gene3D" id="3.40.50.1970">
    <property type="match status" value="1"/>
</dbReference>
<evidence type="ECO:0000256" key="1">
    <source>
        <dbReference type="ARBA" id="ARBA00007358"/>
    </source>
</evidence>
<name>A0A6P1W3X1_9BACT</name>
<feature type="domain" description="Alcohol dehydrogenase iron-type/glycerol dehydrogenase GldA" evidence="3">
    <location>
        <begin position="8"/>
        <end position="175"/>
    </location>
</feature>
<keyword evidence="6" id="KW-1185">Reference proteome</keyword>
<organism evidence="5 6">
    <name type="scientific">Spirosoma endbachense</name>
    <dbReference type="NCBI Taxonomy" id="2666025"/>
    <lineage>
        <taxon>Bacteria</taxon>
        <taxon>Pseudomonadati</taxon>
        <taxon>Bacteroidota</taxon>
        <taxon>Cytophagia</taxon>
        <taxon>Cytophagales</taxon>
        <taxon>Cytophagaceae</taxon>
        <taxon>Spirosoma</taxon>
    </lineage>
</organism>
<dbReference type="InterPro" id="IPR056798">
    <property type="entry name" value="ADH_Fe_C"/>
</dbReference>
<evidence type="ECO:0000259" key="4">
    <source>
        <dbReference type="Pfam" id="PF25137"/>
    </source>
</evidence>
<dbReference type="PANTHER" id="PTHR11496">
    <property type="entry name" value="ALCOHOL DEHYDROGENASE"/>
    <property type="match status" value="1"/>
</dbReference>
<dbReference type="FunFam" id="3.40.50.1970:FF:000003">
    <property type="entry name" value="Alcohol dehydrogenase, iron-containing"/>
    <property type="match status" value="1"/>
</dbReference>
<reference evidence="5 6" key="1">
    <citation type="submission" date="2019-11" db="EMBL/GenBank/DDBJ databases">
        <title>Spirosoma endbachense sp. nov., isolated from a natural salt meadow.</title>
        <authorList>
            <person name="Rojas J."/>
            <person name="Ambika Manirajan B."/>
            <person name="Ratering S."/>
            <person name="Suarez C."/>
            <person name="Geissler-Plaum R."/>
            <person name="Schnell S."/>
        </authorList>
    </citation>
    <scope>NUCLEOTIDE SEQUENCE [LARGE SCALE GENOMIC DNA]</scope>
    <source>
        <strain evidence="5 6">I-24</strain>
    </source>
</reference>
<keyword evidence="2" id="KW-0560">Oxidoreductase</keyword>
<comment type="similarity">
    <text evidence="1">Belongs to the iron-containing alcohol dehydrogenase family.</text>
</comment>
<dbReference type="Gene3D" id="1.20.1090.10">
    <property type="entry name" value="Dehydroquinate synthase-like - alpha domain"/>
    <property type="match status" value="1"/>
</dbReference>
<evidence type="ECO:0000313" key="5">
    <source>
        <dbReference type="EMBL" id="QHW00114.1"/>
    </source>
</evidence>